<organism evidence="5 6">
    <name type="scientific">Isoptericola peretonis</name>
    <dbReference type="NCBI Taxonomy" id="2918523"/>
    <lineage>
        <taxon>Bacteria</taxon>
        <taxon>Bacillati</taxon>
        <taxon>Actinomycetota</taxon>
        <taxon>Actinomycetes</taxon>
        <taxon>Micrococcales</taxon>
        <taxon>Promicromonosporaceae</taxon>
        <taxon>Isoptericola</taxon>
    </lineage>
</organism>
<reference evidence="5 6" key="1">
    <citation type="submission" date="2022-02" db="EMBL/GenBank/DDBJ databases">
        <title>The car tank lid bacteriome: a reservoir of bacteria with potential in bioremediation of fuel.</title>
        <authorList>
            <person name="Vidal-Verdu A."/>
            <person name="Gomez-Martinez D."/>
            <person name="Latorre-Perez A."/>
            <person name="Pereto J."/>
            <person name="Porcar M."/>
        </authorList>
    </citation>
    <scope>NUCLEOTIDE SEQUENCE [LARGE SCALE GENOMIC DNA]</scope>
    <source>
        <strain evidence="5 6">4D.3</strain>
    </source>
</reference>
<name>A0ABT0J4B5_9MICO</name>
<dbReference type="CDD" id="cd00834">
    <property type="entry name" value="KAS_I_II"/>
    <property type="match status" value="1"/>
</dbReference>
<keyword evidence="2 3" id="KW-0808">Transferase</keyword>
<evidence type="ECO:0000256" key="1">
    <source>
        <dbReference type="ARBA" id="ARBA00008467"/>
    </source>
</evidence>
<evidence type="ECO:0000313" key="6">
    <source>
        <dbReference type="Proteomes" id="UP001651050"/>
    </source>
</evidence>
<keyword evidence="6" id="KW-1185">Reference proteome</keyword>
<dbReference type="NCBIfam" id="NF005589">
    <property type="entry name" value="PRK07314.1"/>
    <property type="match status" value="1"/>
</dbReference>
<sequence>MRVRRTVVTGAGAVTPVGGTVGETWAALLAGANGAGAITDDWADLLPVRIAARADDGFVAGLSVPERRARDRVEQLTLVAGREAWASAGAPDVDATRVAVAVGTAHGGIATTVAMQDTLVTAGYRKVSPHTITMAMANGPAAYLSLDLGSKAGARAPVSACAAGVEAILQGHDLIRSGAADVVVCGGAEASIVPLSLTGFGRVRALSTRNDEPLRASRPFDAARDGFVMGEGAVLFVLEAEEHARARGATILGAVDGASLTSDAYDIVGGDPDNQARTISLALRGAGLDPADVGLVHAHATSTRVGDVNEAKALQAALGSPPPVTATKASTGHLLGASGALGALVALLAMRDGVVPPTINLDELDPAVDLDVVTAPRPTTARHALVDAFGFGGHSAALVLSRS</sequence>
<gene>
    <name evidence="5" type="ORF">M1843_11270</name>
</gene>
<dbReference type="InterPro" id="IPR000794">
    <property type="entry name" value="Beta-ketoacyl_synthase"/>
</dbReference>
<dbReference type="SUPFAM" id="SSF53901">
    <property type="entry name" value="Thiolase-like"/>
    <property type="match status" value="2"/>
</dbReference>
<dbReference type="InterPro" id="IPR016039">
    <property type="entry name" value="Thiolase-like"/>
</dbReference>
<dbReference type="EMBL" id="JALQCY010000003">
    <property type="protein sequence ID" value="MCK9794325.1"/>
    <property type="molecule type" value="Genomic_DNA"/>
</dbReference>
<evidence type="ECO:0000259" key="4">
    <source>
        <dbReference type="PROSITE" id="PS52004"/>
    </source>
</evidence>
<comment type="caution">
    <text evidence="5">The sequence shown here is derived from an EMBL/GenBank/DDBJ whole genome shotgun (WGS) entry which is preliminary data.</text>
</comment>
<evidence type="ECO:0000256" key="3">
    <source>
        <dbReference type="RuleBase" id="RU003694"/>
    </source>
</evidence>
<dbReference type="Pfam" id="PF02801">
    <property type="entry name" value="Ketoacyl-synt_C"/>
    <property type="match status" value="1"/>
</dbReference>
<dbReference type="RefSeq" id="WP_416344169.1">
    <property type="nucleotide sequence ID" value="NZ_JALQCY010000003.1"/>
</dbReference>
<dbReference type="Pfam" id="PF00109">
    <property type="entry name" value="ketoacyl-synt"/>
    <property type="match status" value="1"/>
</dbReference>
<dbReference type="Proteomes" id="UP001651050">
    <property type="component" value="Unassembled WGS sequence"/>
</dbReference>
<protein>
    <submittedName>
        <fullName evidence="5">Beta-ketoacyl-[acyl-carrier-protein] synthase family protein</fullName>
    </submittedName>
</protein>
<comment type="similarity">
    <text evidence="1 3">Belongs to the thiolase-like superfamily. Beta-ketoacyl-ACP synthases family.</text>
</comment>
<dbReference type="SMART" id="SM00825">
    <property type="entry name" value="PKS_KS"/>
    <property type="match status" value="1"/>
</dbReference>
<dbReference type="PANTHER" id="PTHR11712:SF336">
    <property type="entry name" value="3-OXOACYL-[ACYL-CARRIER-PROTEIN] SYNTHASE, MITOCHONDRIAL"/>
    <property type="match status" value="1"/>
</dbReference>
<evidence type="ECO:0000256" key="2">
    <source>
        <dbReference type="ARBA" id="ARBA00022679"/>
    </source>
</evidence>
<dbReference type="Gene3D" id="3.40.47.10">
    <property type="match status" value="1"/>
</dbReference>
<accession>A0ABT0J4B5</accession>
<dbReference type="InterPro" id="IPR020841">
    <property type="entry name" value="PKS_Beta-ketoAc_synthase_dom"/>
</dbReference>
<evidence type="ECO:0000313" key="5">
    <source>
        <dbReference type="EMBL" id="MCK9794325.1"/>
    </source>
</evidence>
<dbReference type="PANTHER" id="PTHR11712">
    <property type="entry name" value="POLYKETIDE SYNTHASE-RELATED"/>
    <property type="match status" value="1"/>
</dbReference>
<proteinExistence type="inferred from homology"/>
<dbReference type="PROSITE" id="PS52004">
    <property type="entry name" value="KS3_2"/>
    <property type="match status" value="1"/>
</dbReference>
<dbReference type="InterPro" id="IPR014030">
    <property type="entry name" value="Ketoacyl_synth_N"/>
</dbReference>
<dbReference type="InterPro" id="IPR014031">
    <property type="entry name" value="Ketoacyl_synth_C"/>
</dbReference>
<feature type="domain" description="Ketosynthase family 3 (KS3)" evidence="4">
    <location>
        <begin position="3"/>
        <end position="402"/>
    </location>
</feature>